<accession>A0A1V8YGX9</accession>
<dbReference type="Pfam" id="PF02350">
    <property type="entry name" value="Epimerase_2"/>
    <property type="match status" value="1"/>
</dbReference>
<evidence type="ECO:0000313" key="7">
    <source>
        <dbReference type="Proteomes" id="UP000192477"/>
    </source>
</evidence>
<evidence type="ECO:0000256" key="4">
    <source>
        <dbReference type="RuleBase" id="RU003513"/>
    </source>
</evidence>
<dbReference type="Proteomes" id="UP000192477">
    <property type="component" value="Unassembled WGS sequence"/>
</dbReference>
<dbReference type="GO" id="GO:0008761">
    <property type="term" value="F:UDP-N-acetylglucosamine 2-epimerase activity"/>
    <property type="evidence" value="ECO:0007669"/>
    <property type="project" value="UniProtKB-EC"/>
</dbReference>
<comment type="similarity">
    <text evidence="2 4">Belongs to the UDP-N-acetylglucosamine 2-epimerase family.</text>
</comment>
<reference evidence="6 7" key="1">
    <citation type="journal article" date="2017" name="BMC Microbiol.">
        <title>Comparative genomics of Enterococcus spp. isolated from bovine feces.</title>
        <authorList>
            <person name="Beukers A.G."/>
            <person name="Zaheer R."/>
            <person name="Goji N."/>
            <person name="Amoako K.K."/>
            <person name="Chaves A.V."/>
            <person name="Ward M.P."/>
            <person name="McAllister T.A."/>
        </authorList>
    </citation>
    <scope>NUCLEOTIDE SEQUENCE [LARGE SCALE GENOMIC DNA]</scope>
    <source>
        <strain evidence="6 7">F1129D 143</strain>
    </source>
</reference>
<feature type="domain" description="UDP-N-acetylglucosamine 2-epimerase" evidence="5">
    <location>
        <begin position="23"/>
        <end position="363"/>
    </location>
</feature>
<gene>
    <name evidence="6" type="ORF">BH747_04940</name>
</gene>
<proteinExistence type="inferred from homology"/>
<keyword evidence="1 4" id="KW-0413">Isomerase</keyword>
<dbReference type="OrthoDB" id="9803238at2"/>
<dbReference type="InterPro" id="IPR003331">
    <property type="entry name" value="UDP_GlcNAc_Epimerase_2_dom"/>
</dbReference>
<organism evidence="6 7">
    <name type="scientific">Enterococcus villorum</name>
    <dbReference type="NCBI Taxonomy" id="112904"/>
    <lineage>
        <taxon>Bacteria</taxon>
        <taxon>Bacillati</taxon>
        <taxon>Bacillota</taxon>
        <taxon>Bacilli</taxon>
        <taxon>Lactobacillales</taxon>
        <taxon>Enterococcaceae</taxon>
        <taxon>Enterococcus</taxon>
    </lineage>
</organism>
<dbReference type="PANTHER" id="PTHR43174">
    <property type="entry name" value="UDP-N-ACETYLGLUCOSAMINE 2-EPIMERASE"/>
    <property type="match status" value="1"/>
</dbReference>
<evidence type="ECO:0000259" key="5">
    <source>
        <dbReference type="Pfam" id="PF02350"/>
    </source>
</evidence>
<protein>
    <recommendedName>
        <fullName evidence="3">UDP-N-acetylglucosamine 2-epimerase (non-hydrolyzing)</fullName>
        <ecNumber evidence="3">5.1.3.14</ecNumber>
    </recommendedName>
</protein>
<dbReference type="Gene3D" id="3.40.50.2000">
    <property type="entry name" value="Glycogen Phosphorylase B"/>
    <property type="match status" value="2"/>
</dbReference>
<evidence type="ECO:0000256" key="1">
    <source>
        <dbReference type="ARBA" id="ARBA00023235"/>
    </source>
</evidence>
<evidence type="ECO:0000313" key="6">
    <source>
        <dbReference type="EMBL" id="OQO70751.1"/>
    </source>
</evidence>
<dbReference type="CDD" id="cd03786">
    <property type="entry name" value="GTB_UDP-GlcNAc_2-Epimerase"/>
    <property type="match status" value="1"/>
</dbReference>
<dbReference type="EC" id="5.1.3.14" evidence="3"/>
<dbReference type="STRING" id="112904.BH747_04940"/>
<dbReference type="InterPro" id="IPR029767">
    <property type="entry name" value="WecB-like"/>
</dbReference>
<dbReference type="SUPFAM" id="SSF53756">
    <property type="entry name" value="UDP-Glycosyltransferase/glycogen phosphorylase"/>
    <property type="match status" value="1"/>
</dbReference>
<evidence type="ECO:0000256" key="2">
    <source>
        <dbReference type="ARBA" id="ARBA00038209"/>
    </source>
</evidence>
<name>A0A1V8YGX9_9ENTE</name>
<comment type="caution">
    <text evidence="6">The sequence shown here is derived from an EMBL/GenBank/DDBJ whole genome shotgun (WGS) entry which is preliminary data.</text>
</comment>
<dbReference type="PANTHER" id="PTHR43174:SF2">
    <property type="entry name" value="UDP-N-ACETYLGLUCOSAMINE 2-EPIMERASE"/>
    <property type="match status" value="1"/>
</dbReference>
<dbReference type="NCBIfam" id="TIGR00236">
    <property type="entry name" value="wecB"/>
    <property type="match status" value="1"/>
</dbReference>
<sequence>MKKIMFVFGTRPEAIKMAPVINEIKKNKRFNLVNVITAQHREMLDQVIDYFDIPVHYDLNIMTKNQTLSLITALVIERLEEVIVYEKPDMIVVHGDTTTTMAASLVGFYNHIPIAHVEAGLRTNDLYSPFPEEFNRTLVDKISTLHFAPTSRSKENLLEEKIDSKKISITGNTSIDALDLTITEDYHHPVLDQVNPQNQFILLTTHRRENFGNTLTSIFQVVLDIVNKYQTIEFIFPVHPNPRVSELAYQMLGNQERIHLIEPLNVFDFHNIAKRSFIIMSDSGGVQEEGPSFDKPILVLRDVTERPEGVEAGALKLVGSDKQKIMTELERLINDQDYYQKISSVKNPYGDGKASQRIVETIEAYFDQ</sequence>
<dbReference type="AlphaFoldDB" id="A0A1V8YGX9"/>
<evidence type="ECO:0000256" key="3">
    <source>
        <dbReference type="ARBA" id="ARBA00038858"/>
    </source>
</evidence>
<dbReference type="RefSeq" id="WP_081183063.1">
    <property type="nucleotide sequence ID" value="NZ_MJEA01000003.1"/>
</dbReference>
<dbReference type="EMBL" id="MJEA01000003">
    <property type="protein sequence ID" value="OQO70751.1"/>
    <property type="molecule type" value="Genomic_DNA"/>
</dbReference>